<proteinExistence type="predicted"/>
<dbReference type="PANTHER" id="PTHR38731">
    <property type="entry name" value="LIPL45-RELATED LIPOPROTEIN-RELATED"/>
    <property type="match status" value="1"/>
</dbReference>
<accession>A0A218MLZ6</accession>
<protein>
    <recommendedName>
        <fullName evidence="1">FecR protein domain-containing protein</fullName>
    </recommendedName>
</protein>
<evidence type="ECO:0000313" key="2">
    <source>
        <dbReference type="EMBL" id="ASF00310.1"/>
    </source>
</evidence>
<dbReference type="InterPro" id="IPR006860">
    <property type="entry name" value="FecR"/>
</dbReference>
<sequence>MVARPLHADNIGDITELSGAGQVVRDEPLPAALNFNINSYDDVRTANGRLGITFLDESQVRLTEHSQLIIDEFVYDANPSNSKMALSFASGTLRFISGELGKIDKENIQIDTPTSQIGIRGTDFTVTVDELGRALIILLPNDLGDPSGEIIVATAAGTVVLNKPFQSTVTSMWESTPTQPMILDISLELIDNLLIVSPPKERDGTEVSRVGGADDSVGDFLDIDYLDFNDLEIDLLAEDEDFTFTELDVDYLDVNFFEDLLSVIEELSELDQEQLTQDFSGANIVGTKIGQDLETNIITLVEGTEISFTRQVNNYLRLELDSGTSYNILIDDEGKTFNIIVGSGGSSTIRIKQSSG</sequence>
<reference evidence="2" key="1">
    <citation type="submission" date="2016-10" db="EMBL/GenBank/DDBJ databases">
        <authorList>
            <person name="Varghese N."/>
        </authorList>
    </citation>
    <scope>NUCLEOTIDE SEQUENCE</scope>
</reference>
<dbReference type="EMBL" id="KY052827">
    <property type="protein sequence ID" value="ASF00310.1"/>
    <property type="molecule type" value="Genomic_DNA"/>
</dbReference>
<reference evidence="2" key="2">
    <citation type="journal article" date="2017" name="Nat. Commun.">
        <title>Single-virus genomics reveals hidden cosmopolitan and abundant viruses.</title>
        <authorList>
            <person name="Martinez-Hernandez F."/>
            <person name="Fornas O."/>
            <person name="Lluesma Gomez M."/>
            <person name="Bolduc B."/>
            <person name="de la Cruz Pena M.J."/>
            <person name="Martinez J.M."/>
            <person name="Anton J."/>
            <person name="Gasol J.M."/>
            <person name="Rosselli R."/>
            <person name="Rodriguez-Valera F."/>
            <person name="Sullivan M.B."/>
            <person name="Acinas S.G."/>
            <person name="Martinez-Garcia M."/>
        </authorList>
    </citation>
    <scope>NUCLEOTIDE SEQUENCE</scope>
</reference>
<dbReference type="Pfam" id="PF04773">
    <property type="entry name" value="FecR"/>
    <property type="match status" value="1"/>
</dbReference>
<dbReference type="PANTHER" id="PTHR38731:SF1">
    <property type="entry name" value="FECR PROTEIN DOMAIN-CONTAINING PROTEIN"/>
    <property type="match status" value="1"/>
</dbReference>
<name>A0A218MLZ6_9VIRU</name>
<organism evidence="2">
    <name type="scientific">uncultured virus</name>
    <dbReference type="NCBI Taxonomy" id="340016"/>
    <lineage>
        <taxon>Viruses</taxon>
        <taxon>environmental samples</taxon>
    </lineage>
</organism>
<feature type="domain" description="FecR protein" evidence="1">
    <location>
        <begin position="41"/>
        <end position="128"/>
    </location>
</feature>
<evidence type="ECO:0000259" key="1">
    <source>
        <dbReference type="Pfam" id="PF04773"/>
    </source>
</evidence>